<dbReference type="Proteomes" id="UP001156140">
    <property type="component" value="Unassembled WGS sequence"/>
</dbReference>
<organism evidence="3 4">
    <name type="scientific">Paradevosia shaoguanensis</name>
    <dbReference type="NCBI Taxonomy" id="1335043"/>
    <lineage>
        <taxon>Bacteria</taxon>
        <taxon>Pseudomonadati</taxon>
        <taxon>Pseudomonadota</taxon>
        <taxon>Alphaproteobacteria</taxon>
        <taxon>Hyphomicrobiales</taxon>
        <taxon>Devosiaceae</taxon>
        <taxon>Paradevosia</taxon>
    </lineage>
</organism>
<sequence length="98" mass="10376">MAKAPTSKPATPRKTATRKAPAEKLVVEPGVERVDFLVDEEGDVVDLPESEAPEIEEEIEEAVESTSPSAWFGWGIFALGGIIAILGLLQAISRATSG</sequence>
<feature type="transmembrane region" description="Helical" evidence="2">
    <location>
        <begin position="71"/>
        <end position="92"/>
    </location>
</feature>
<protein>
    <submittedName>
        <fullName evidence="3">Uncharacterized protein</fullName>
    </submittedName>
</protein>
<feature type="region of interest" description="Disordered" evidence="1">
    <location>
        <begin position="1"/>
        <end position="22"/>
    </location>
</feature>
<proteinExistence type="predicted"/>
<keyword evidence="2" id="KW-0812">Transmembrane</keyword>
<evidence type="ECO:0000256" key="1">
    <source>
        <dbReference type="SAM" id="MobiDB-lite"/>
    </source>
</evidence>
<accession>A0AA41QJX2</accession>
<name>A0AA41QJX2_9HYPH</name>
<keyword evidence="4" id="KW-1185">Reference proteome</keyword>
<comment type="caution">
    <text evidence="3">The sequence shown here is derived from an EMBL/GenBank/DDBJ whole genome shotgun (WGS) entry which is preliminary data.</text>
</comment>
<dbReference type="AlphaFoldDB" id="A0AA41QJX2"/>
<gene>
    <name evidence="3" type="ORF">ML536_03640</name>
</gene>
<dbReference type="EMBL" id="JALAZD010000001">
    <property type="protein sequence ID" value="MCI0125915.1"/>
    <property type="molecule type" value="Genomic_DNA"/>
</dbReference>
<evidence type="ECO:0000313" key="4">
    <source>
        <dbReference type="Proteomes" id="UP001156140"/>
    </source>
</evidence>
<keyword evidence="2" id="KW-1133">Transmembrane helix</keyword>
<reference evidence="3" key="1">
    <citation type="submission" date="2022-03" db="EMBL/GenBank/DDBJ databases">
        <title>The complete genome sequence of a Methyloterrigena soli.</title>
        <authorList>
            <person name="Zi Z."/>
        </authorList>
    </citation>
    <scope>NUCLEOTIDE SEQUENCE</scope>
    <source>
        <strain evidence="3">M48</strain>
    </source>
</reference>
<dbReference type="RefSeq" id="WP_035031549.1">
    <property type="nucleotide sequence ID" value="NZ_CP068983.1"/>
</dbReference>
<evidence type="ECO:0000256" key="2">
    <source>
        <dbReference type="SAM" id="Phobius"/>
    </source>
</evidence>
<keyword evidence="2" id="KW-0472">Membrane</keyword>
<evidence type="ECO:0000313" key="3">
    <source>
        <dbReference type="EMBL" id="MCI0125915.1"/>
    </source>
</evidence>